<proteinExistence type="predicted"/>
<protein>
    <recommendedName>
        <fullName evidence="1">BTB domain-containing protein</fullName>
    </recommendedName>
</protein>
<evidence type="ECO:0000313" key="2">
    <source>
        <dbReference type="EMBL" id="KAH8996885.1"/>
    </source>
</evidence>
<dbReference type="InterPro" id="IPR011333">
    <property type="entry name" value="SKP1/BTB/POZ_sf"/>
</dbReference>
<dbReference type="InterPro" id="IPR000210">
    <property type="entry name" value="BTB/POZ_dom"/>
</dbReference>
<dbReference type="PROSITE" id="PS50097">
    <property type="entry name" value="BTB"/>
    <property type="match status" value="1"/>
</dbReference>
<dbReference type="EMBL" id="JAKELL010000008">
    <property type="protein sequence ID" value="KAH8996885.1"/>
    <property type="molecule type" value="Genomic_DNA"/>
</dbReference>
<evidence type="ECO:0000313" key="3">
    <source>
        <dbReference type="Proteomes" id="UP001201163"/>
    </source>
</evidence>
<feature type="domain" description="BTB" evidence="1">
    <location>
        <begin position="96"/>
        <end position="166"/>
    </location>
</feature>
<gene>
    <name evidence="2" type="ORF">EDB92DRAFT_1539674</name>
</gene>
<comment type="caution">
    <text evidence="2">The sequence shown here is derived from an EMBL/GenBank/DDBJ whole genome shotgun (WGS) entry which is preliminary data.</text>
</comment>
<dbReference type="SUPFAM" id="SSF54695">
    <property type="entry name" value="POZ domain"/>
    <property type="match status" value="1"/>
</dbReference>
<dbReference type="AlphaFoldDB" id="A0AAD4LR01"/>
<dbReference type="Gene3D" id="3.30.710.10">
    <property type="entry name" value="Potassium Channel Kv1.1, Chain A"/>
    <property type="match status" value="1"/>
</dbReference>
<accession>A0AAD4LR01</accession>
<reference evidence="2" key="1">
    <citation type="submission" date="2022-01" db="EMBL/GenBank/DDBJ databases">
        <title>Comparative genomics reveals a dynamic genome evolution in the ectomycorrhizal milk-cap (Lactarius) mushrooms.</title>
        <authorList>
            <consortium name="DOE Joint Genome Institute"/>
            <person name="Lebreton A."/>
            <person name="Tang N."/>
            <person name="Kuo A."/>
            <person name="LaButti K."/>
            <person name="Drula E."/>
            <person name="Barry K."/>
            <person name="Clum A."/>
            <person name="Lipzen A."/>
            <person name="Mousain D."/>
            <person name="Ng V."/>
            <person name="Wang R."/>
            <person name="Wang X."/>
            <person name="Dai Y."/>
            <person name="Henrissat B."/>
            <person name="Grigoriev I.V."/>
            <person name="Guerin-Laguette A."/>
            <person name="Yu F."/>
            <person name="Martin F.M."/>
        </authorList>
    </citation>
    <scope>NUCLEOTIDE SEQUENCE</scope>
    <source>
        <strain evidence="2">QP</strain>
    </source>
</reference>
<dbReference type="SMART" id="SM00225">
    <property type="entry name" value="BTB"/>
    <property type="match status" value="1"/>
</dbReference>
<dbReference type="Pfam" id="PF00651">
    <property type="entry name" value="BTB"/>
    <property type="match status" value="1"/>
</dbReference>
<sequence length="323" mass="36921">MLYIVSWNDISAMSPKMSPVLSSAASIVSFDSTFSDTYPSHLQMSPTASEAPGLPSAGFGVQHLPGFPEEGKTSRSGHTTPGDSFIQHDVYFFNDGNVTFLIDGTLYCVHRYFFSRDSVYFSTRFAQLSIRDHEALPTIISLGDIERNDFEALLSVLYPVNFEAHELTYEQWKSVLRLSTQWGFTSLRKLALNSIKPPTSYDKLVLARTYSVDHWVLPALTALCERTLPLSLNEARQMNMEDVILVARVREEIRGGALRVDVADIPRHVEVVLAEERNRPVESIRMWKRRLQRRWGWYHLRARDRGLQRKVTLKVASNVRQKK</sequence>
<name>A0AAD4LR01_9AGAM</name>
<organism evidence="2 3">
    <name type="scientific">Lactarius akahatsu</name>
    <dbReference type="NCBI Taxonomy" id="416441"/>
    <lineage>
        <taxon>Eukaryota</taxon>
        <taxon>Fungi</taxon>
        <taxon>Dikarya</taxon>
        <taxon>Basidiomycota</taxon>
        <taxon>Agaricomycotina</taxon>
        <taxon>Agaricomycetes</taxon>
        <taxon>Russulales</taxon>
        <taxon>Russulaceae</taxon>
        <taxon>Lactarius</taxon>
    </lineage>
</organism>
<dbReference type="Proteomes" id="UP001201163">
    <property type="component" value="Unassembled WGS sequence"/>
</dbReference>
<evidence type="ECO:0000259" key="1">
    <source>
        <dbReference type="PROSITE" id="PS50097"/>
    </source>
</evidence>
<keyword evidence="3" id="KW-1185">Reference proteome</keyword>